<accession>A0ABW3T2N3</accession>
<evidence type="ECO:0000259" key="3">
    <source>
        <dbReference type="Pfam" id="PF00890"/>
    </source>
</evidence>
<keyword evidence="5" id="KW-1185">Reference proteome</keyword>
<dbReference type="Gene3D" id="3.50.50.60">
    <property type="entry name" value="FAD/NAD(P)-binding domain"/>
    <property type="match status" value="1"/>
</dbReference>
<protein>
    <submittedName>
        <fullName evidence="4">FAD-binding protein</fullName>
    </submittedName>
</protein>
<dbReference type="InterPro" id="IPR036188">
    <property type="entry name" value="FAD/NAD-bd_sf"/>
</dbReference>
<reference evidence="5" key="1">
    <citation type="journal article" date="2019" name="Int. J. Syst. Evol. Microbiol.">
        <title>The Global Catalogue of Microorganisms (GCM) 10K type strain sequencing project: providing services to taxonomists for standard genome sequencing and annotation.</title>
        <authorList>
            <consortium name="The Broad Institute Genomics Platform"/>
            <consortium name="The Broad Institute Genome Sequencing Center for Infectious Disease"/>
            <person name="Wu L."/>
            <person name="Ma J."/>
        </authorList>
    </citation>
    <scope>NUCLEOTIDE SEQUENCE [LARGE SCALE GENOMIC DNA]</scope>
    <source>
        <strain evidence="5">CCUG 55074</strain>
    </source>
</reference>
<keyword evidence="1" id="KW-0285">Flavoprotein</keyword>
<keyword evidence="2" id="KW-0560">Oxidoreductase</keyword>
<feature type="non-terminal residue" evidence="4">
    <location>
        <position position="63"/>
    </location>
</feature>
<dbReference type="SUPFAM" id="SSF51905">
    <property type="entry name" value="FAD/NAD(P)-binding domain"/>
    <property type="match status" value="1"/>
</dbReference>
<evidence type="ECO:0000256" key="1">
    <source>
        <dbReference type="ARBA" id="ARBA00022630"/>
    </source>
</evidence>
<feature type="domain" description="FAD-dependent oxidoreductase 2 FAD-binding" evidence="3">
    <location>
        <begin position="9"/>
        <end position="57"/>
    </location>
</feature>
<dbReference type="Proteomes" id="UP001597216">
    <property type="component" value="Unassembled WGS sequence"/>
</dbReference>
<dbReference type="Pfam" id="PF00890">
    <property type="entry name" value="FAD_binding_2"/>
    <property type="match status" value="1"/>
</dbReference>
<proteinExistence type="predicted"/>
<gene>
    <name evidence="4" type="ORF">ACFQ27_06590</name>
</gene>
<evidence type="ECO:0000256" key="2">
    <source>
        <dbReference type="ARBA" id="ARBA00023002"/>
    </source>
</evidence>
<name>A0ABW3T2N3_9CAUL</name>
<sequence>MDRIHHDGVLIVGAGLAGLSAALAAAPRKVLLLSGAPLNAGCSSAWAQGGMAAALSAGDAPDL</sequence>
<evidence type="ECO:0000313" key="4">
    <source>
        <dbReference type="EMBL" id="MFD1190242.1"/>
    </source>
</evidence>
<dbReference type="EMBL" id="JBHTLQ010000011">
    <property type="protein sequence ID" value="MFD1190242.1"/>
    <property type="molecule type" value="Genomic_DNA"/>
</dbReference>
<organism evidence="4 5">
    <name type="scientific">Phenylobacterium conjunctum</name>
    <dbReference type="NCBI Taxonomy" id="1298959"/>
    <lineage>
        <taxon>Bacteria</taxon>
        <taxon>Pseudomonadati</taxon>
        <taxon>Pseudomonadota</taxon>
        <taxon>Alphaproteobacteria</taxon>
        <taxon>Caulobacterales</taxon>
        <taxon>Caulobacteraceae</taxon>
        <taxon>Phenylobacterium</taxon>
    </lineage>
</organism>
<comment type="caution">
    <text evidence="4">The sequence shown here is derived from an EMBL/GenBank/DDBJ whole genome shotgun (WGS) entry which is preliminary data.</text>
</comment>
<evidence type="ECO:0000313" key="5">
    <source>
        <dbReference type="Proteomes" id="UP001597216"/>
    </source>
</evidence>
<dbReference type="InterPro" id="IPR003953">
    <property type="entry name" value="FAD-dep_OxRdtase_2_FAD-bd"/>
</dbReference>
<dbReference type="RefSeq" id="WP_377353047.1">
    <property type="nucleotide sequence ID" value="NZ_JBHTLQ010000011.1"/>
</dbReference>